<evidence type="ECO:0000256" key="5">
    <source>
        <dbReference type="SAM" id="MobiDB-lite"/>
    </source>
</evidence>
<sequence length="406" mass="43962">MTVVTRTLTYSAGASFLVLSLLSPRSRRARLYLNVLLYVLSLGICSVWGVLVSLPMSLSEKTRLNINWLVARSFHLIAGNLTGLKFKVEGAENFQKARPAVLVGNHQTGIDILYLGKIFPKFASIMAKQELKYAPLLGQYMSLSGAVFIDRKNRHDAVKAFEQVAEAMKTKGLSLWVFPEGTRSNLPFPDLLPFKKGAFHLAVQAQVPIVPVVCENYHRYFDGKTRFESGTVRIKVLPPVDTKGLKADDVTDLTTRVREQMLSALQSMDRELERADVSESTSAAANAAAGGPKAQPPSPTRLGGIAKLASYLVGTGKGPDVAAEAREKREKLIKAGKSGEEPEDFNLLSESDKGQTSAVQQPKEGGNVGSLDAGIDIRARAGADNKTSASNTSDETDEGAVFVKRP</sequence>
<dbReference type="Pfam" id="PF01553">
    <property type="entry name" value="Acyltransferase"/>
    <property type="match status" value="1"/>
</dbReference>
<keyword evidence="6" id="KW-0812">Transmembrane</keyword>
<comment type="domain">
    <text evidence="4">The HXXXXD motif is essential for acyltransferase activity and may constitute the binding site for the phosphate moiety of the glycerol-3-phosphate.</text>
</comment>
<dbReference type="SMART" id="SM00563">
    <property type="entry name" value="PlsC"/>
    <property type="match status" value="1"/>
</dbReference>
<keyword evidence="4" id="KW-0443">Lipid metabolism</keyword>
<evidence type="ECO:0000256" key="4">
    <source>
        <dbReference type="RuleBase" id="RU361267"/>
    </source>
</evidence>
<evidence type="ECO:0000313" key="8">
    <source>
        <dbReference type="EMBL" id="PWN92456.1"/>
    </source>
</evidence>
<comment type="similarity">
    <text evidence="1 4">Belongs to the 1-acyl-sn-glycerol-3-phosphate acyltransferase family.</text>
</comment>
<keyword evidence="4" id="KW-0594">Phospholipid biosynthesis</keyword>
<protein>
    <recommendedName>
        <fullName evidence="4">1-acyl-sn-glycerol-3-phosphate acyltransferase</fullName>
        <ecNumber evidence="4">2.3.1.51</ecNumber>
    </recommendedName>
</protein>
<feature type="transmembrane region" description="Helical" evidence="6">
    <location>
        <begin position="35"/>
        <end position="56"/>
    </location>
</feature>
<dbReference type="EC" id="2.3.1.51" evidence="4"/>
<dbReference type="FunCoup" id="A0A316YTS8">
    <property type="interactions" value="168"/>
</dbReference>
<keyword evidence="4" id="KW-1208">Phospholipid metabolism</keyword>
<keyword evidence="3 4" id="KW-0012">Acyltransferase</keyword>
<evidence type="ECO:0000256" key="6">
    <source>
        <dbReference type="SAM" id="Phobius"/>
    </source>
</evidence>
<dbReference type="EMBL" id="KZ819635">
    <property type="protein sequence ID" value="PWN92456.1"/>
    <property type="molecule type" value="Genomic_DNA"/>
</dbReference>
<evidence type="ECO:0000256" key="3">
    <source>
        <dbReference type="ARBA" id="ARBA00023315"/>
    </source>
</evidence>
<feature type="region of interest" description="Disordered" evidence="5">
    <location>
        <begin position="333"/>
        <end position="406"/>
    </location>
</feature>
<comment type="catalytic activity">
    <reaction evidence="4">
        <text>a 1-acyl-sn-glycero-3-phosphate + an acyl-CoA = a 1,2-diacyl-sn-glycero-3-phosphate + CoA</text>
        <dbReference type="Rhea" id="RHEA:19709"/>
        <dbReference type="ChEBI" id="CHEBI:57287"/>
        <dbReference type="ChEBI" id="CHEBI:57970"/>
        <dbReference type="ChEBI" id="CHEBI:58342"/>
        <dbReference type="ChEBI" id="CHEBI:58608"/>
        <dbReference type="EC" id="2.3.1.51"/>
    </reaction>
</comment>
<dbReference type="InterPro" id="IPR002123">
    <property type="entry name" value="Plipid/glycerol_acylTrfase"/>
</dbReference>
<feature type="domain" description="Phospholipid/glycerol acyltransferase" evidence="7">
    <location>
        <begin position="100"/>
        <end position="217"/>
    </location>
</feature>
<dbReference type="PANTHER" id="PTHR10434:SF11">
    <property type="entry name" value="1-ACYL-SN-GLYCEROL-3-PHOSPHATE ACYLTRANSFERASE"/>
    <property type="match status" value="1"/>
</dbReference>
<dbReference type="RefSeq" id="XP_025379654.1">
    <property type="nucleotide sequence ID" value="XM_025521406.1"/>
</dbReference>
<reference evidence="8 9" key="1">
    <citation type="journal article" date="2018" name="Mol. Biol. Evol.">
        <title>Broad Genomic Sampling Reveals a Smut Pathogenic Ancestry of the Fungal Clade Ustilaginomycotina.</title>
        <authorList>
            <person name="Kijpornyongpan T."/>
            <person name="Mondo S.J."/>
            <person name="Barry K."/>
            <person name="Sandor L."/>
            <person name="Lee J."/>
            <person name="Lipzen A."/>
            <person name="Pangilinan J."/>
            <person name="LaButti K."/>
            <person name="Hainaut M."/>
            <person name="Henrissat B."/>
            <person name="Grigoriev I.V."/>
            <person name="Spatafora J.W."/>
            <person name="Aime M.C."/>
        </authorList>
    </citation>
    <scope>NUCLEOTIDE SEQUENCE [LARGE SCALE GENOMIC DNA]</scope>
    <source>
        <strain evidence="8 9">MCA 4198</strain>
    </source>
</reference>
<feature type="compositionally biased region" description="Low complexity" evidence="5">
    <location>
        <begin position="278"/>
        <end position="293"/>
    </location>
</feature>
<dbReference type="PANTHER" id="PTHR10434">
    <property type="entry name" value="1-ACYL-SN-GLYCEROL-3-PHOSPHATE ACYLTRANSFERASE"/>
    <property type="match status" value="1"/>
</dbReference>
<keyword evidence="2 4" id="KW-0808">Transferase</keyword>
<dbReference type="STRING" id="215250.A0A316YTS8"/>
<dbReference type="GO" id="GO:0016020">
    <property type="term" value="C:membrane"/>
    <property type="evidence" value="ECO:0007669"/>
    <property type="project" value="InterPro"/>
</dbReference>
<dbReference type="GeneID" id="37043322"/>
<keyword evidence="6" id="KW-0472">Membrane</keyword>
<evidence type="ECO:0000313" key="9">
    <source>
        <dbReference type="Proteomes" id="UP000245768"/>
    </source>
</evidence>
<evidence type="ECO:0000259" key="7">
    <source>
        <dbReference type="SMART" id="SM00563"/>
    </source>
</evidence>
<keyword evidence="9" id="KW-1185">Reference proteome</keyword>
<evidence type="ECO:0000256" key="1">
    <source>
        <dbReference type="ARBA" id="ARBA00008655"/>
    </source>
</evidence>
<proteinExistence type="inferred from homology"/>
<dbReference type="InParanoid" id="A0A316YTS8"/>
<keyword evidence="6" id="KW-1133">Transmembrane helix</keyword>
<organism evidence="8 9">
    <name type="scientific">Acaromyces ingoldii</name>
    <dbReference type="NCBI Taxonomy" id="215250"/>
    <lineage>
        <taxon>Eukaryota</taxon>
        <taxon>Fungi</taxon>
        <taxon>Dikarya</taxon>
        <taxon>Basidiomycota</taxon>
        <taxon>Ustilaginomycotina</taxon>
        <taxon>Exobasidiomycetes</taxon>
        <taxon>Exobasidiales</taxon>
        <taxon>Cryptobasidiaceae</taxon>
        <taxon>Acaromyces</taxon>
    </lineage>
</organism>
<dbReference type="InterPro" id="IPR004552">
    <property type="entry name" value="AGP_acyltrans"/>
</dbReference>
<dbReference type="AlphaFoldDB" id="A0A316YTS8"/>
<keyword evidence="4" id="KW-0444">Lipid biosynthesis</keyword>
<dbReference type="CDD" id="cd07989">
    <property type="entry name" value="LPLAT_AGPAT-like"/>
    <property type="match status" value="1"/>
</dbReference>
<accession>A0A316YTS8</accession>
<dbReference type="SUPFAM" id="SSF69593">
    <property type="entry name" value="Glycerol-3-phosphate (1)-acyltransferase"/>
    <property type="match status" value="1"/>
</dbReference>
<dbReference type="GO" id="GO:0003841">
    <property type="term" value="F:1-acylglycerol-3-phosphate O-acyltransferase activity"/>
    <property type="evidence" value="ECO:0007669"/>
    <property type="project" value="UniProtKB-UniRule"/>
</dbReference>
<dbReference type="GO" id="GO:0006654">
    <property type="term" value="P:phosphatidic acid biosynthetic process"/>
    <property type="evidence" value="ECO:0007669"/>
    <property type="project" value="TreeGrafter"/>
</dbReference>
<name>A0A316YTS8_9BASI</name>
<dbReference type="NCBIfam" id="TIGR00530">
    <property type="entry name" value="AGP_acyltrn"/>
    <property type="match status" value="1"/>
</dbReference>
<feature type="region of interest" description="Disordered" evidence="5">
    <location>
        <begin position="269"/>
        <end position="302"/>
    </location>
</feature>
<evidence type="ECO:0000256" key="2">
    <source>
        <dbReference type="ARBA" id="ARBA00022679"/>
    </source>
</evidence>
<dbReference type="Proteomes" id="UP000245768">
    <property type="component" value="Unassembled WGS sequence"/>
</dbReference>
<gene>
    <name evidence="8" type="ORF">FA10DRAFT_266216</name>
</gene>
<dbReference type="GO" id="GO:0005783">
    <property type="term" value="C:endoplasmic reticulum"/>
    <property type="evidence" value="ECO:0007669"/>
    <property type="project" value="TreeGrafter"/>
</dbReference>
<dbReference type="OrthoDB" id="202234at2759"/>